<dbReference type="PANTHER" id="PTHR10598:SF0">
    <property type="entry name" value="SET1_ASH2 HISTONE METHYLTRANSFERASE COMPLEX SUBUNIT ASH2"/>
    <property type="match status" value="1"/>
</dbReference>
<feature type="compositionally biased region" description="Polar residues" evidence="3">
    <location>
        <begin position="21"/>
        <end position="30"/>
    </location>
</feature>
<dbReference type="PANTHER" id="PTHR10598">
    <property type="entry name" value="SET1/ASH2 HISTONE METHYLTRANSFERASE COMPLEX SUBUNIT ASH2"/>
    <property type="match status" value="1"/>
</dbReference>
<proteinExistence type="predicted"/>
<evidence type="ECO:0000313" key="5">
    <source>
        <dbReference type="EMBL" id="KAJ3437134.1"/>
    </source>
</evidence>
<dbReference type="GO" id="GO:0000976">
    <property type="term" value="F:transcription cis-regulatory region binding"/>
    <property type="evidence" value="ECO:0007669"/>
    <property type="project" value="TreeGrafter"/>
</dbReference>
<evidence type="ECO:0000259" key="4">
    <source>
        <dbReference type="PROSITE" id="PS50188"/>
    </source>
</evidence>
<accession>A0AAV7Z7W5</accession>
<name>A0AAV7Z7W5_9EUKA</name>
<dbReference type="GO" id="GO:0008168">
    <property type="term" value="F:methyltransferase activity"/>
    <property type="evidence" value="ECO:0007669"/>
    <property type="project" value="UniProtKB-KW"/>
</dbReference>
<comment type="subcellular location">
    <subcellularLocation>
        <location evidence="1">Nucleus</location>
    </subcellularLocation>
</comment>
<keyword evidence="5" id="KW-0808">Transferase</keyword>
<keyword evidence="2" id="KW-0539">Nucleus</keyword>
<dbReference type="InterPro" id="IPR037353">
    <property type="entry name" value="ASH2"/>
</dbReference>
<protein>
    <submittedName>
        <fullName evidence="5">Set1/ash2 histone methyltransferase complex subunit ash2</fullName>
    </submittedName>
</protein>
<organism evidence="5 6">
    <name type="scientific">Anaeramoeba flamelloides</name>
    <dbReference type="NCBI Taxonomy" id="1746091"/>
    <lineage>
        <taxon>Eukaryota</taxon>
        <taxon>Metamonada</taxon>
        <taxon>Anaeramoebidae</taxon>
        <taxon>Anaeramoeba</taxon>
    </lineage>
</organism>
<dbReference type="InterPro" id="IPR043136">
    <property type="entry name" value="B30.2/SPRY_sf"/>
</dbReference>
<dbReference type="Proteomes" id="UP001146793">
    <property type="component" value="Unassembled WGS sequence"/>
</dbReference>
<keyword evidence="5" id="KW-0489">Methyltransferase</keyword>
<dbReference type="PROSITE" id="PS50188">
    <property type="entry name" value="B302_SPRY"/>
    <property type="match status" value="1"/>
</dbReference>
<reference evidence="5" key="1">
    <citation type="submission" date="2022-08" db="EMBL/GenBank/DDBJ databases">
        <title>Novel sulphate-reducing endosymbionts in the free-living metamonad Anaeramoeba.</title>
        <authorList>
            <person name="Jerlstrom-Hultqvist J."/>
            <person name="Cepicka I."/>
            <person name="Gallot-Lavallee L."/>
            <person name="Salas-Leiva D."/>
            <person name="Curtis B.A."/>
            <person name="Zahonova K."/>
            <person name="Pipaliya S."/>
            <person name="Dacks J."/>
            <person name="Roger A.J."/>
        </authorList>
    </citation>
    <scope>NUCLEOTIDE SEQUENCE</scope>
    <source>
        <strain evidence="5">Busselton2</strain>
    </source>
</reference>
<dbReference type="Pfam" id="PF00622">
    <property type="entry name" value="SPRY"/>
    <property type="match status" value="1"/>
</dbReference>
<dbReference type="EMBL" id="JANTQA010000036">
    <property type="protein sequence ID" value="KAJ3437134.1"/>
    <property type="molecule type" value="Genomic_DNA"/>
</dbReference>
<dbReference type="AlphaFoldDB" id="A0AAV7Z7W5"/>
<evidence type="ECO:0000256" key="3">
    <source>
        <dbReference type="SAM" id="MobiDB-lite"/>
    </source>
</evidence>
<dbReference type="SUPFAM" id="SSF49899">
    <property type="entry name" value="Concanavalin A-like lectins/glucanases"/>
    <property type="match status" value="1"/>
</dbReference>
<comment type="caution">
    <text evidence="5">The sequence shown here is derived from an EMBL/GenBank/DDBJ whole genome shotgun (WGS) entry which is preliminary data.</text>
</comment>
<sequence length="243" mass="27399">MDPNQRKVTSRKTVFSPPRPNSQSKRQVSIQQTTQGPIYFSSKCCAKEIKISQDTLSVSCDIGYCTARILRGVSQGAWYWEYLIHEGRNTCDMHSRVRVGVQSRYGNYNGPISINKHGYCYGQGKREGELPQEILKKKKNGYRFWNEDGKGHGATYGEYYHPGDYVGCLLVWSYGGGQKNASLEFFKNGISQQVAFPTILNINELYPSVSLYYGAVVTINPGLPVKIPQTGIKYKVLNQLMVN</sequence>
<dbReference type="InterPro" id="IPR001870">
    <property type="entry name" value="B30.2/SPRY"/>
</dbReference>
<evidence type="ECO:0000313" key="6">
    <source>
        <dbReference type="Proteomes" id="UP001146793"/>
    </source>
</evidence>
<evidence type="ECO:0000256" key="2">
    <source>
        <dbReference type="ARBA" id="ARBA00023242"/>
    </source>
</evidence>
<evidence type="ECO:0000256" key="1">
    <source>
        <dbReference type="ARBA" id="ARBA00004123"/>
    </source>
</evidence>
<dbReference type="GO" id="GO:0048188">
    <property type="term" value="C:Set1C/COMPASS complex"/>
    <property type="evidence" value="ECO:0007669"/>
    <property type="project" value="InterPro"/>
</dbReference>
<dbReference type="InterPro" id="IPR013320">
    <property type="entry name" value="ConA-like_dom_sf"/>
</dbReference>
<dbReference type="Gene3D" id="2.60.120.920">
    <property type="match status" value="1"/>
</dbReference>
<feature type="domain" description="B30.2/SPRY" evidence="4">
    <location>
        <begin position="18"/>
        <end position="226"/>
    </location>
</feature>
<dbReference type="GO" id="GO:0032259">
    <property type="term" value="P:methylation"/>
    <property type="evidence" value="ECO:0007669"/>
    <property type="project" value="UniProtKB-KW"/>
</dbReference>
<dbReference type="InterPro" id="IPR003877">
    <property type="entry name" value="SPRY_dom"/>
</dbReference>
<feature type="region of interest" description="Disordered" evidence="3">
    <location>
        <begin position="1"/>
        <end position="30"/>
    </location>
</feature>
<gene>
    <name evidence="5" type="ORF">M0812_19207</name>
</gene>
<dbReference type="CDD" id="cd12872">
    <property type="entry name" value="SPRY_Ash2"/>
    <property type="match status" value="1"/>
</dbReference>